<dbReference type="Pfam" id="PF23033">
    <property type="entry name" value="DUF7034"/>
    <property type="match status" value="1"/>
</dbReference>
<dbReference type="InterPro" id="IPR055462">
    <property type="entry name" value="DUF7034"/>
</dbReference>
<keyword evidence="1" id="KW-0812">Transmembrane</keyword>
<dbReference type="PANTHER" id="PTHR31378:SF17">
    <property type="match status" value="1"/>
</dbReference>
<dbReference type="OrthoDB" id="21537at2759"/>
<proteinExistence type="predicted"/>
<dbReference type="InParanoid" id="A0A151ZBA5"/>
<dbReference type="InterPro" id="IPR054484">
    <property type="entry name" value="ComC_SSD"/>
</dbReference>
<feature type="transmembrane region" description="Helical" evidence="1">
    <location>
        <begin position="1312"/>
        <end position="1335"/>
    </location>
</feature>
<protein>
    <submittedName>
        <fullName evidence="3">EGF-like domain-containing protein</fullName>
    </submittedName>
</protein>
<sequence>MFLIPSLTINSYIFKDNTDYQYLPYGSSNRCQFKYHFSITKEATDADIVSIEVPDLANNYVVNSIVRENQNGDTGYWIGVVTISAEFDTINPVNVYINSQPTIIGALVSDCEPIPFPFQQNNTELSFIYSQGYYIATIQFTLTKPIIFGPSDTFYSFNSPYACSISPISISAYSVICQVSSIDTSLTSFPSNVILTINDEANSQLPVVVQIPTFIKTTAANMDSISESWCDLQSSNVVTKGCYITQTVDRTYNFYHTLTCSYIPLFNNNPVNIYRIAYSNSDGIVYLYAKIYTLTDNGKTDTYQYISTRNLNIDRIGLGNSANIFIPNPVTPSFSAVAYNGIDFAYDMPTTATNFKSPVPVKNSVMFQDYTKDYLYQYPYNIIVSSYAQTRVDSIVIGLNYESDVTINGDTITLGSLVDTIPPTVTSFVATPIGDMKIKLVVHATDAVSGVFKIVYNSKFTMDICDLSSGNLQNGVFEKVWDTKYADLQLLNSGLLEIYDLRGNKATIVNALYAFSQPYPYVARTATTVNVVYGTITYFEFDQTSMTIGSTSQSNILYVNFKETNNASLVRFEILDGINDVFWGAWDTQLQMYKINFVVRPNPVPGVMEWKLTYLPNEFYNHQLPFFGFSSQQLTLSSTNTDRMPPIITYLMPSTAVESNSSTNYAGYVNWNITVQDQFNGIKSIKLSVLADFDMKPYNFSYVLDDATTVNNYNFKIEIPLPIGCRTQKYTINYIEITDKLGLTSFFENQHLEMESTFNQPLAPWYKILNTSLRSITYTCSSTTSDVTAPVFNIISYSTELLDVGGVNRKFDITFVVIDAVSPISMRHLPFCYAHGPLFQEYKVEATLVSNNPTTNGRFKCSMDIPYGFAYPSDSIRFSIHGYADIYSNIGGISYYDLDAKSLKNNLPLNFSRGIPIIRETSPISLPVGIVTLYGYQFANGSTVQVDYVGGTHSTLTPTYISPSMVVFSGVSPNQVSFGISVFSNSIQSNIYQVTLSPLTTSQPPITQSQSETIPNCPGTPACGGTSNGICNSDGSCKCIDPWAGFDCLSQKVIVKPVIDPTNPDTGIDYNTTLPDGESVTIKSVINIISLRELNSKGDMINEHPFKEWYFTNITGNSTDSLQFLYTSNITKGNLTTLVSVTLQYFIVAKEIIFANQPLEMLPSALKYNIQISPYSFDSLVNYLQIVMGASVELNSNNQDTCSFQENQVSDTNSDYFKLQINEHSLYGRFIKRGLIDGNIRVISNSVLNSTSSDTQKSNFVSQFIGINIPYYKTDVVLDPDFSLLLDSSPASDKETSVCESSKDSGLSKTQLIGIIIGAVGLALIAIISVSYYIYKKKKYEKFSRHVTKKLQQQNSEY</sequence>
<dbReference type="Proteomes" id="UP000076078">
    <property type="component" value="Unassembled WGS sequence"/>
</dbReference>
<reference evidence="3 4" key="1">
    <citation type="submission" date="2015-12" db="EMBL/GenBank/DDBJ databases">
        <title>Dictyostelia acquired genes for synthesis and detection of signals that induce cell-type specialization by lateral gene transfer from prokaryotes.</title>
        <authorList>
            <person name="Gloeckner G."/>
            <person name="Schaap P."/>
        </authorList>
    </citation>
    <scope>NUCLEOTIDE SEQUENCE [LARGE SCALE GENOMIC DNA]</scope>
    <source>
        <strain evidence="3 4">TK</strain>
    </source>
</reference>
<name>A0A151ZBA5_TIELA</name>
<dbReference type="OMA" id="SETIPNC"/>
<dbReference type="Pfam" id="PF23034">
    <property type="entry name" value="DUF7035"/>
    <property type="match status" value="1"/>
</dbReference>
<dbReference type="PANTHER" id="PTHR31378">
    <property type="entry name" value="EGF-LIKE DOMAIN-CONTAINING PROTEIN-RELATED-RELATED"/>
    <property type="match status" value="1"/>
</dbReference>
<dbReference type="InterPro" id="IPR056645">
    <property type="entry name" value="DUF7743"/>
</dbReference>
<evidence type="ECO:0000313" key="4">
    <source>
        <dbReference type="Proteomes" id="UP000076078"/>
    </source>
</evidence>
<feature type="domain" description="EGF-like" evidence="2">
    <location>
        <begin position="1037"/>
        <end position="1048"/>
    </location>
</feature>
<comment type="caution">
    <text evidence="3">The sequence shown here is derived from an EMBL/GenBank/DDBJ whole genome shotgun (WGS) entry which is preliminary data.</text>
</comment>
<keyword evidence="4" id="KW-1185">Reference proteome</keyword>
<dbReference type="EMBL" id="LODT01000035">
    <property type="protein sequence ID" value="KYQ91164.1"/>
    <property type="molecule type" value="Genomic_DNA"/>
</dbReference>
<organism evidence="3 4">
    <name type="scientific">Tieghemostelium lacteum</name>
    <name type="common">Slime mold</name>
    <name type="synonym">Dictyostelium lacteum</name>
    <dbReference type="NCBI Taxonomy" id="361077"/>
    <lineage>
        <taxon>Eukaryota</taxon>
        <taxon>Amoebozoa</taxon>
        <taxon>Evosea</taxon>
        <taxon>Eumycetozoa</taxon>
        <taxon>Dictyostelia</taxon>
        <taxon>Dictyosteliales</taxon>
        <taxon>Raperosteliaceae</taxon>
        <taxon>Tieghemostelium</taxon>
    </lineage>
</organism>
<evidence type="ECO:0000313" key="3">
    <source>
        <dbReference type="EMBL" id="KYQ91164.1"/>
    </source>
</evidence>
<keyword evidence="1" id="KW-1133">Transmembrane helix</keyword>
<evidence type="ECO:0000256" key="1">
    <source>
        <dbReference type="SAM" id="Phobius"/>
    </source>
</evidence>
<accession>A0A151ZBA5</accession>
<dbReference type="Pfam" id="PF24893">
    <property type="entry name" value="DUF7743"/>
    <property type="match status" value="1"/>
</dbReference>
<dbReference type="InterPro" id="IPR000742">
    <property type="entry name" value="EGF"/>
</dbReference>
<dbReference type="Pfam" id="PF22933">
    <property type="entry name" value="ComC_SSD"/>
    <property type="match status" value="1"/>
</dbReference>
<dbReference type="PROSITE" id="PS01186">
    <property type="entry name" value="EGF_2"/>
    <property type="match status" value="1"/>
</dbReference>
<dbReference type="InterPro" id="IPR055463">
    <property type="entry name" value="DUF7035"/>
</dbReference>
<keyword evidence="1" id="KW-0472">Membrane</keyword>
<evidence type="ECO:0000259" key="2">
    <source>
        <dbReference type="PROSITE" id="PS01186"/>
    </source>
</evidence>
<dbReference type="Pfam" id="PF25820">
    <property type="entry name" value="DUF7949"/>
    <property type="match status" value="1"/>
</dbReference>
<dbReference type="InterPro" id="IPR057709">
    <property type="entry name" value="DUF7949"/>
</dbReference>
<gene>
    <name evidence="3" type="ORF">DLAC_08075</name>
</gene>